<evidence type="ECO:0000313" key="1">
    <source>
        <dbReference type="EMBL" id="PKA46890.1"/>
    </source>
</evidence>
<keyword evidence="2" id="KW-1185">Reference proteome</keyword>
<evidence type="ECO:0000313" key="2">
    <source>
        <dbReference type="Proteomes" id="UP000236161"/>
    </source>
</evidence>
<organism evidence="1 2">
    <name type="scientific">Apostasia shenzhenica</name>
    <dbReference type="NCBI Taxonomy" id="1088818"/>
    <lineage>
        <taxon>Eukaryota</taxon>
        <taxon>Viridiplantae</taxon>
        <taxon>Streptophyta</taxon>
        <taxon>Embryophyta</taxon>
        <taxon>Tracheophyta</taxon>
        <taxon>Spermatophyta</taxon>
        <taxon>Magnoliopsida</taxon>
        <taxon>Liliopsida</taxon>
        <taxon>Asparagales</taxon>
        <taxon>Orchidaceae</taxon>
        <taxon>Apostasioideae</taxon>
        <taxon>Apostasia</taxon>
    </lineage>
</organism>
<keyword evidence="1" id="KW-0413">Isomerase</keyword>
<dbReference type="GO" id="GO:0003949">
    <property type="term" value="F:1-(5-phosphoribosyl)-5-[(5-phosphoribosylamino)methylideneamino]imidazole-4-carboxamide isomerase activity"/>
    <property type="evidence" value="ECO:0007669"/>
    <property type="project" value="UniProtKB-EC"/>
</dbReference>
<dbReference type="EMBL" id="KZ453810">
    <property type="protein sequence ID" value="PKA46890.1"/>
    <property type="molecule type" value="Genomic_DNA"/>
</dbReference>
<dbReference type="STRING" id="1088818.A0A2H9ZUD1"/>
<dbReference type="AlphaFoldDB" id="A0A2H9ZUD1"/>
<dbReference type="EC" id="5.3.1.16" evidence="1"/>
<accession>A0A2H9ZUD1</accession>
<name>A0A2H9ZUD1_9ASPA</name>
<reference evidence="1 2" key="1">
    <citation type="journal article" date="2017" name="Nature">
        <title>The Apostasia genome and the evolution of orchids.</title>
        <authorList>
            <person name="Zhang G.Q."/>
            <person name="Liu K.W."/>
            <person name="Li Z."/>
            <person name="Lohaus R."/>
            <person name="Hsiao Y.Y."/>
            <person name="Niu S.C."/>
            <person name="Wang J.Y."/>
            <person name="Lin Y.C."/>
            <person name="Xu Q."/>
            <person name="Chen L.J."/>
            <person name="Yoshida K."/>
            <person name="Fujiwara S."/>
            <person name="Wang Z.W."/>
            <person name="Zhang Y.Q."/>
            <person name="Mitsuda N."/>
            <person name="Wang M."/>
            <person name="Liu G.H."/>
            <person name="Pecoraro L."/>
            <person name="Huang H.X."/>
            <person name="Xiao X.J."/>
            <person name="Lin M."/>
            <person name="Wu X.Y."/>
            <person name="Wu W.L."/>
            <person name="Chen Y.Y."/>
            <person name="Chang S.B."/>
            <person name="Sakamoto S."/>
            <person name="Ohme-Takagi M."/>
            <person name="Yagi M."/>
            <person name="Zeng S.J."/>
            <person name="Shen C.Y."/>
            <person name="Yeh C.M."/>
            <person name="Luo Y.B."/>
            <person name="Tsai W.C."/>
            <person name="Van de Peer Y."/>
            <person name="Liu Z.J."/>
        </authorList>
    </citation>
    <scope>NUCLEOTIDE SEQUENCE [LARGE SCALE GENOMIC DNA]</scope>
    <source>
        <strain evidence="2">cv. Shenzhen</strain>
        <tissue evidence="1">Stem</tissue>
    </source>
</reference>
<sequence>MSLIVLVLQYVFRDGIVDLERLKNLVDIVGKRMLVLDLSCRKKQSVSVVRKSLPTHLLASLLERRPEILVSRLFHLSSSTPISVSVGRALPAGICSSLASSSSKSQPYNECGNVNGKRGKGNAFLHGRTAAIIKRINK</sequence>
<proteinExistence type="predicted"/>
<gene>
    <name evidence="1" type="primary">HIS6</name>
    <name evidence="1" type="ORF">AXF42_Ash021641</name>
</gene>
<protein>
    <submittedName>
        <fullName evidence="1">1-(5-phosphoribosyl)-5-[(5-phosphoribosylamino)methylideneamino] imidazole-4-carboxamide isomerase, chloroplastic</fullName>
        <ecNumber evidence="1">5.3.1.16</ecNumber>
    </submittedName>
</protein>
<dbReference type="OrthoDB" id="446074at2759"/>
<dbReference type="Proteomes" id="UP000236161">
    <property type="component" value="Unassembled WGS sequence"/>
</dbReference>